<protein>
    <recommendedName>
        <fullName evidence="5">HTH lysR-type domain-containing protein</fullName>
    </recommendedName>
</protein>
<dbReference type="InterPro" id="IPR058163">
    <property type="entry name" value="LysR-type_TF_proteobact-type"/>
</dbReference>
<dbReference type="Gene3D" id="3.40.190.290">
    <property type="match status" value="1"/>
</dbReference>
<dbReference type="InterPro" id="IPR000847">
    <property type="entry name" value="LysR_HTH_N"/>
</dbReference>
<keyword evidence="4" id="KW-0804">Transcription</keyword>
<dbReference type="RefSeq" id="WP_089074136.1">
    <property type="nucleotide sequence ID" value="NZ_CBCSAM010000002.1"/>
</dbReference>
<dbReference type="Pfam" id="PF00126">
    <property type="entry name" value="HTH_1"/>
    <property type="match status" value="1"/>
</dbReference>
<dbReference type="PANTHER" id="PTHR30537">
    <property type="entry name" value="HTH-TYPE TRANSCRIPTIONAL REGULATOR"/>
    <property type="match status" value="1"/>
</dbReference>
<dbReference type="SUPFAM" id="SSF53850">
    <property type="entry name" value="Periplasmic binding protein-like II"/>
    <property type="match status" value="1"/>
</dbReference>
<dbReference type="InterPro" id="IPR036390">
    <property type="entry name" value="WH_DNA-bd_sf"/>
</dbReference>
<evidence type="ECO:0000256" key="3">
    <source>
        <dbReference type="ARBA" id="ARBA00023125"/>
    </source>
</evidence>
<accession>A0A220VFN9</accession>
<dbReference type="InterPro" id="IPR005119">
    <property type="entry name" value="LysR_subst-bd"/>
</dbReference>
<sequence length="309" mass="35823">MINEILEQVKFQDLITFRDVVNEGSLTAVGNKRNIAKSIVSTRITRLEKILNIKLFNRETRSILLTREGRHLLHFVESLIHMGNELTREVEKISLDVEGDIKITAPPEYTQYILTRFLPYVRDIFPKLKLIFHSSYDIENMHSGKYDLAFRNRYVVDDRLVAYKVGTYHNKLYASPNLKNVNNINEPENLKSFPLLGLSEGEREILVELFHQSENKLFRARFNEEIILDNLNAIMNLSKANAGICYIPNFVAYESIQDRTLRPILPNWTSKPLTSYMVFHPSVLKVKKVNAVINLAKQYLPTIMKSLVI</sequence>
<keyword evidence="2" id="KW-0805">Transcription regulation</keyword>
<dbReference type="GO" id="GO:0043565">
    <property type="term" value="F:sequence-specific DNA binding"/>
    <property type="evidence" value="ECO:0007669"/>
    <property type="project" value="TreeGrafter"/>
</dbReference>
<evidence type="ECO:0000313" key="7">
    <source>
        <dbReference type="Proteomes" id="UP000242175"/>
    </source>
</evidence>
<keyword evidence="3" id="KW-0238">DNA-binding</keyword>
<evidence type="ECO:0000259" key="5">
    <source>
        <dbReference type="PROSITE" id="PS50931"/>
    </source>
</evidence>
<dbReference type="Pfam" id="PF03466">
    <property type="entry name" value="LysR_substrate"/>
    <property type="match status" value="1"/>
</dbReference>
<name>A0A220VFN9_9GAMM</name>
<dbReference type="EMBL" id="CP022356">
    <property type="protein sequence ID" value="ASK79228.1"/>
    <property type="molecule type" value="Genomic_DNA"/>
</dbReference>
<dbReference type="SUPFAM" id="SSF46785">
    <property type="entry name" value="Winged helix' DNA-binding domain"/>
    <property type="match status" value="1"/>
</dbReference>
<feature type="domain" description="HTH lysR-type" evidence="5">
    <location>
        <begin position="9"/>
        <end position="66"/>
    </location>
</feature>
<evidence type="ECO:0000256" key="1">
    <source>
        <dbReference type="ARBA" id="ARBA00009437"/>
    </source>
</evidence>
<proteinExistence type="inferred from homology"/>
<comment type="similarity">
    <text evidence="1">Belongs to the LysR transcriptional regulatory family.</text>
</comment>
<dbReference type="InterPro" id="IPR036388">
    <property type="entry name" value="WH-like_DNA-bd_sf"/>
</dbReference>
<dbReference type="KEGG" id="pmai:CF386_09155"/>
<dbReference type="PROSITE" id="PS50931">
    <property type="entry name" value="HTH_LYSR"/>
    <property type="match status" value="1"/>
</dbReference>
<organism evidence="6 7">
    <name type="scientific">Paraphotobacterium marinum</name>
    <dbReference type="NCBI Taxonomy" id="1755811"/>
    <lineage>
        <taxon>Bacteria</taxon>
        <taxon>Pseudomonadati</taxon>
        <taxon>Pseudomonadota</taxon>
        <taxon>Gammaproteobacteria</taxon>
        <taxon>Vibrionales</taxon>
        <taxon>Vibrionaceae</taxon>
        <taxon>Paraphotobacterium</taxon>
    </lineage>
</organism>
<gene>
    <name evidence="6" type="ORF">CF386_09155</name>
</gene>
<dbReference type="PANTHER" id="PTHR30537:SF5">
    <property type="entry name" value="HTH-TYPE TRANSCRIPTIONAL ACTIVATOR TTDR-RELATED"/>
    <property type="match status" value="1"/>
</dbReference>
<dbReference type="Gene3D" id="1.10.10.10">
    <property type="entry name" value="Winged helix-like DNA-binding domain superfamily/Winged helix DNA-binding domain"/>
    <property type="match status" value="1"/>
</dbReference>
<keyword evidence="7" id="KW-1185">Reference proteome</keyword>
<evidence type="ECO:0000313" key="6">
    <source>
        <dbReference type="EMBL" id="ASK79228.1"/>
    </source>
</evidence>
<dbReference type="Proteomes" id="UP000242175">
    <property type="component" value="Chromosome small"/>
</dbReference>
<reference evidence="6 7" key="1">
    <citation type="journal article" date="2016" name="Int. J. Syst. Evol. Microbiol.">
        <title>Paraphotobacterium marinum gen. nov., sp. nov., a member of the family Vibrionaceae, isolated from surface seawater.</title>
        <authorList>
            <person name="Huang Z."/>
            <person name="Dong C."/>
            <person name="Shao Z."/>
        </authorList>
    </citation>
    <scope>NUCLEOTIDE SEQUENCE [LARGE SCALE GENOMIC DNA]</scope>
    <source>
        <strain evidence="6 7">NSCS20N07D</strain>
    </source>
</reference>
<dbReference type="AlphaFoldDB" id="A0A220VFN9"/>
<evidence type="ECO:0000256" key="4">
    <source>
        <dbReference type="ARBA" id="ARBA00023163"/>
    </source>
</evidence>
<dbReference type="GO" id="GO:0006351">
    <property type="term" value="P:DNA-templated transcription"/>
    <property type="evidence" value="ECO:0007669"/>
    <property type="project" value="TreeGrafter"/>
</dbReference>
<dbReference type="OrthoDB" id="9786526at2"/>
<evidence type="ECO:0000256" key="2">
    <source>
        <dbReference type="ARBA" id="ARBA00023015"/>
    </source>
</evidence>
<dbReference type="GO" id="GO:0003700">
    <property type="term" value="F:DNA-binding transcription factor activity"/>
    <property type="evidence" value="ECO:0007669"/>
    <property type="project" value="InterPro"/>
</dbReference>